<gene>
    <name evidence="2" type="ORF">UV12_C0001G0024</name>
</gene>
<evidence type="ECO:0000259" key="1">
    <source>
        <dbReference type="PROSITE" id="PS51462"/>
    </source>
</evidence>
<comment type="caution">
    <text evidence="2">The sequence shown here is derived from an EMBL/GenBank/DDBJ whole genome shotgun (WGS) entry which is preliminary data.</text>
</comment>
<dbReference type="Pfam" id="PF00293">
    <property type="entry name" value="NUDIX"/>
    <property type="match status" value="1"/>
</dbReference>
<dbReference type="PROSITE" id="PS51462">
    <property type="entry name" value="NUDIX"/>
    <property type="match status" value="1"/>
</dbReference>
<dbReference type="CDD" id="cd02883">
    <property type="entry name" value="NUDIX_Hydrolase"/>
    <property type="match status" value="1"/>
</dbReference>
<dbReference type="SUPFAM" id="SSF55811">
    <property type="entry name" value="Nudix"/>
    <property type="match status" value="1"/>
</dbReference>
<dbReference type="EMBL" id="LCDG01000001">
    <property type="protein sequence ID" value="KKS48329.1"/>
    <property type="molecule type" value="Genomic_DNA"/>
</dbReference>
<dbReference type="Gene3D" id="3.90.79.10">
    <property type="entry name" value="Nucleoside Triphosphate Pyrophosphohydrolase"/>
    <property type="match status" value="1"/>
</dbReference>
<dbReference type="Proteomes" id="UP000034704">
    <property type="component" value="Unassembled WGS sequence"/>
</dbReference>
<feature type="domain" description="Nudix hydrolase" evidence="1">
    <location>
        <begin position="11"/>
        <end position="148"/>
    </location>
</feature>
<accession>A0A0G0ZI23</accession>
<proteinExistence type="predicted"/>
<organism evidence="2 3">
    <name type="scientific">Candidatus Nomurabacteria bacterium GW2011_GWC2_42_20</name>
    <dbReference type="NCBI Taxonomy" id="1618756"/>
    <lineage>
        <taxon>Bacteria</taxon>
        <taxon>Candidatus Nomuraibacteriota</taxon>
    </lineage>
</organism>
<dbReference type="InterPro" id="IPR000086">
    <property type="entry name" value="NUDIX_hydrolase_dom"/>
</dbReference>
<evidence type="ECO:0000313" key="2">
    <source>
        <dbReference type="EMBL" id="KKS48329.1"/>
    </source>
</evidence>
<dbReference type="InterPro" id="IPR015797">
    <property type="entry name" value="NUDIX_hydrolase-like_dom_sf"/>
</dbReference>
<dbReference type="STRING" id="1618756.UV12_C0001G0024"/>
<evidence type="ECO:0000313" key="3">
    <source>
        <dbReference type="Proteomes" id="UP000034704"/>
    </source>
</evidence>
<reference evidence="2 3" key="1">
    <citation type="journal article" date="2015" name="Nature">
        <title>rRNA introns, odd ribosomes, and small enigmatic genomes across a large radiation of phyla.</title>
        <authorList>
            <person name="Brown C.T."/>
            <person name="Hug L.A."/>
            <person name="Thomas B.C."/>
            <person name="Sharon I."/>
            <person name="Castelle C.J."/>
            <person name="Singh A."/>
            <person name="Wilkins M.J."/>
            <person name="Williams K.H."/>
            <person name="Banfield J.F."/>
        </authorList>
    </citation>
    <scope>NUCLEOTIDE SEQUENCE [LARGE SCALE GENOMIC DNA]</scope>
</reference>
<sequence>MNHKNQGINQNDGVALGIVLSVQTGKIILVKNIQHKDPKWRIPGGTIKTENNELPMNAFVREVGEETGIQLDQNSVVFLMRILSRNKNPHYYHVFGGFVDDFSNLNTGPTKEEDSDAVLIAHEFTIDEVTPKIMLHPHFIMLREGLKKIHSL</sequence>
<name>A0A0G0ZI23_9BACT</name>
<dbReference type="AlphaFoldDB" id="A0A0G0ZI23"/>
<protein>
    <recommendedName>
        <fullName evidence="1">Nudix hydrolase domain-containing protein</fullName>
    </recommendedName>
</protein>